<evidence type="ECO:0000256" key="5">
    <source>
        <dbReference type="ARBA" id="ARBA00023136"/>
    </source>
</evidence>
<gene>
    <name evidence="7" type="ORF">SAMN05216574_11951</name>
</gene>
<protein>
    <submittedName>
        <fullName evidence="7">Membrane protein involved in the export of O-antigen and teichoic acid</fullName>
    </submittedName>
</protein>
<dbReference type="AlphaFoldDB" id="A0A1I2K345"/>
<dbReference type="Proteomes" id="UP000198589">
    <property type="component" value="Unassembled WGS sequence"/>
</dbReference>
<feature type="transmembrane region" description="Helical" evidence="6">
    <location>
        <begin position="142"/>
        <end position="162"/>
    </location>
</feature>
<dbReference type="InterPro" id="IPR050833">
    <property type="entry name" value="Poly_Biosynth_Transport"/>
</dbReference>
<feature type="transmembrane region" description="Helical" evidence="6">
    <location>
        <begin position="211"/>
        <end position="231"/>
    </location>
</feature>
<dbReference type="EMBL" id="FOND01000019">
    <property type="protein sequence ID" value="SFF61522.1"/>
    <property type="molecule type" value="Genomic_DNA"/>
</dbReference>
<keyword evidence="4 6" id="KW-1133">Transmembrane helix</keyword>
<keyword evidence="5 6" id="KW-0472">Membrane</keyword>
<proteinExistence type="predicted"/>
<reference evidence="8" key="1">
    <citation type="submission" date="2016-10" db="EMBL/GenBank/DDBJ databases">
        <authorList>
            <person name="Varghese N."/>
            <person name="Submissions S."/>
        </authorList>
    </citation>
    <scope>NUCLEOTIDE SEQUENCE [LARGE SCALE GENOMIC DNA]</scope>
    <source>
        <strain evidence="8">DSM 46838</strain>
    </source>
</reference>
<feature type="transmembrane region" description="Helical" evidence="6">
    <location>
        <begin position="251"/>
        <end position="272"/>
    </location>
</feature>
<sequence length="420" mass="43729">MLARAVRRFQLPLWSAAQAGVQMMVAVASARWLGPADRGSLVLATTLATLLLLVSGLGLGAGARVVLAEPSTWWTWPRYAVLAGAMAVPHGAVAVFVGLPLLGAFTDPGFAAQAAFVLYSALALCASLLREGLHGRGRHRQAIGLDVLAAGLQLALTAAVYFAGRLTVATALAVASSCLALTILGQVAAGQRSGEPRLRTHCSWRVLLVQGRALICFSVPAVLTSVGQSFVIHGDRLALGAVRSSAEVGVYSAASSLAALSWFIPIAFTGVLTRRVAASGSLMAWERTWKPFLAFSAAVALVTASVGTVVFPFLLGPEYRDGAPLVAVLSVAAIPYAMYQYDSAACQGLRDLKAGSVGAVVGSVMVVAVVVPVIVILGTHGAAVGMIAVYTTMAVVVRRRLRKLRRRRASDRCEVVPAHG</sequence>
<dbReference type="STRING" id="1798228.SAMN05216574_11951"/>
<dbReference type="GO" id="GO:0005886">
    <property type="term" value="C:plasma membrane"/>
    <property type="evidence" value="ECO:0007669"/>
    <property type="project" value="UniProtKB-SubCell"/>
</dbReference>
<accession>A0A1I2K345</accession>
<dbReference type="PANTHER" id="PTHR30250:SF11">
    <property type="entry name" value="O-ANTIGEN TRANSPORTER-RELATED"/>
    <property type="match status" value="1"/>
</dbReference>
<feature type="transmembrane region" description="Helical" evidence="6">
    <location>
        <begin position="322"/>
        <end position="342"/>
    </location>
</feature>
<evidence type="ECO:0000256" key="3">
    <source>
        <dbReference type="ARBA" id="ARBA00022692"/>
    </source>
</evidence>
<evidence type="ECO:0000313" key="7">
    <source>
        <dbReference type="EMBL" id="SFF61522.1"/>
    </source>
</evidence>
<evidence type="ECO:0000256" key="1">
    <source>
        <dbReference type="ARBA" id="ARBA00004651"/>
    </source>
</evidence>
<feature type="transmembrane region" description="Helical" evidence="6">
    <location>
        <begin position="168"/>
        <end position="190"/>
    </location>
</feature>
<feature type="transmembrane region" description="Helical" evidence="6">
    <location>
        <begin position="40"/>
        <end position="67"/>
    </location>
</feature>
<evidence type="ECO:0000313" key="8">
    <source>
        <dbReference type="Proteomes" id="UP000198589"/>
    </source>
</evidence>
<feature type="transmembrane region" description="Helical" evidence="6">
    <location>
        <begin position="381"/>
        <end position="398"/>
    </location>
</feature>
<comment type="subcellular location">
    <subcellularLocation>
        <location evidence="1">Cell membrane</location>
        <topology evidence="1">Multi-pass membrane protein</topology>
    </subcellularLocation>
</comment>
<keyword evidence="2" id="KW-1003">Cell membrane</keyword>
<feature type="transmembrane region" description="Helical" evidence="6">
    <location>
        <begin position="292"/>
        <end position="316"/>
    </location>
</feature>
<evidence type="ECO:0000256" key="2">
    <source>
        <dbReference type="ARBA" id="ARBA00022475"/>
    </source>
</evidence>
<feature type="transmembrane region" description="Helical" evidence="6">
    <location>
        <begin position="354"/>
        <end position="375"/>
    </location>
</feature>
<evidence type="ECO:0000256" key="4">
    <source>
        <dbReference type="ARBA" id="ARBA00022989"/>
    </source>
</evidence>
<keyword evidence="8" id="KW-1185">Reference proteome</keyword>
<name>A0A1I2K345_9ACTN</name>
<feature type="transmembrane region" description="Helical" evidence="6">
    <location>
        <begin position="110"/>
        <end position="130"/>
    </location>
</feature>
<feature type="transmembrane region" description="Helical" evidence="6">
    <location>
        <begin position="79"/>
        <end position="104"/>
    </location>
</feature>
<keyword evidence="3 6" id="KW-0812">Transmembrane</keyword>
<organism evidence="7 8">
    <name type="scientific">Blastococcus tunisiensis</name>
    <dbReference type="NCBI Taxonomy" id="1798228"/>
    <lineage>
        <taxon>Bacteria</taxon>
        <taxon>Bacillati</taxon>
        <taxon>Actinomycetota</taxon>
        <taxon>Actinomycetes</taxon>
        <taxon>Geodermatophilales</taxon>
        <taxon>Geodermatophilaceae</taxon>
        <taxon>Blastococcus</taxon>
    </lineage>
</organism>
<dbReference type="PANTHER" id="PTHR30250">
    <property type="entry name" value="PST FAMILY PREDICTED COLANIC ACID TRANSPORTER"/>
    <property type="match status" value="1"/>
</dbReference>
<evidence type="ECO:0000256" key="6">
    <source>
        <dbReference type="SAM" id="Phobius"/>
    </source>
</evidence>